<organism evidence="1">
    <name type="scientific">Ralstonia solanacearum</name>
    <name type="common">Pseudomonas solanacearum</name>
    <dbReference type="NCBI Taxonomy" id="305"/>
    <lineage>
        <taxon>Bacteria</taxon>
        <taxon>Pseudomonadati</taxon>
        <taxon>Pseudomonadota</taxon>
        <taxon>Betaproteobacteria</taxon>
        <taxon>Burkholderiales</taxon>
        <taxon>Burkholderiaceae</taxon>
        <taxon>Ralstonia</taxon>
        <taxon>Ralstonia solanacearum species complex</taxon>
    </lineage>
</organism>
<reference evidence="1" key="1">
    <citation type="submission" date="2015-10" db="EMBL/GenBank/DDBJ databases">
        <authorList>
            <person name="Gilbert D.G."/>
        </authorList>
    </citation>
    <scope>NUCLEOTIDE SEQUENCE</scope>
    <source>
        <strain evidence="1">Phyl III-seqv23</strain>
    </source>
</reference>
<accession>A0A0S4WIE1</accession>
<sequence>MSLDKRFGPSAASILILARLAADLREPGSHFTGTLAMRRGLIDHERLAIERTRGRIDQLRAVIDSRLANQSSLSPAAFARLNAGYFDDGLRYRWKQRAVCHVRKAFQGSRFPRE</sequence>
<dbReference type="EMBL" id="LN899827">
    <property type="protein sequence ID" value="CUV45994.1"/>
    <property type="molecule type" value="Genomic_DNA"/>
</dbReference>
<protein>
    <submittedName>
        <fullName evidence="1">Uncharacterized protein</fullName>
    </submittedName>
</protein>
<evidence type="ECO:0000313" key="1">
    <source>
        <dbReference type="EMBL" id="CUV45994.1"/>
    </source>
</evidence>
<proteinExistence type="predicted"/>
<name>A0A0S4WIE1_RALSL</name>
<dbReference type="AlphaFoldDB" id="A0A0S4WIE1"/>
<gene>
    <name evidence="1" type="ORF">TO10_v1_490017</name>
</gene>